<feature type="non-terminal residue" evidence="1">
    <location>
        <position position="1"/>
    </location>
</feature>
<dbReference type="EMBL" id="BARU01006377">
    <property type="protein sequence ID" value="GAH47003.1"/>
    <property type="molecule type" value="Genomic_DNA"/>
</dbReference>
<organism evidence="1">
    <name type="scientific">marine sediment metagenome</name>
    <dbReference type="NCBI Taxonomy" id="412755"/>
    <lineage>
        <taxon>unclassified sequences</taxon>
        <taxon>metagenomes</taxon>
        <taxon>ecological metagenomes</taxon>
    </lineage>
</organism>
<reference evidence="1" key="1">
    <citation type="journal article" date="2014" name="Front. Microbiol.">
        <title>High frequency of phylogenetically diverse reductive dehalogenase-homologous genes in deep subseafloor sedimentary metagenomes.</title>
        <authorList>
            <person name="Kawai M."/>
            <person name="Futagami T."/>
            <person name="Toyoda A."/>
            <person name="Takaki Y."/>
            <person name="Nishi S."/>
            <person name="Hori S."/>
            <person name="Arai W."/>
            <person name="Tsubouchi T."/>
            <person name="Morono Y."/>
            <person name="Uchiyama I."/>
            <person name="Ito T."/>
            <person name="Fujiyama A."/>
            <person name="Inagaki F."/>
            <person name="Takami H."/>
        </authorList>
    </citation>
    <scope>NUCLEOTIDE SEQUENCE</scope>
    <source>
        <strain evidence="1">Expedition CK06-06</strain>
    </source>
</reference>
<proteinExistence type="predicted"/>
<dbReference type="AlphaFoldDB" id="X1HP05"/>
<gene>
    <name evidence="1" type="ORF">S03H2_12540</name>
</gene>
<accession>X1HP05</accession>
<protein>
    <submittedName>
        <fullName evidence="1">Uncharacterized protein</fullName>
    </submittedName>
</protein>
<name>X1HP05_9ZZZZ</name>
<sequence>KAFSRALNFCGDIERAGKIPLWRVYAQNHPTTNRIGEKRLLTWRHWAIKFNTIRYFNGIEPILDPPAD</sequence>
<comment type="caution">
    <text evidence="1">The sequence shown here is derived from an EMBL/GenBank/DDBJ whole genome shotgun (WGS) entry which is preliminary data.</text>
</comment>
<evidence type="ECO:0000313" key="1">
    <source>
        <dbReference type="EMBL" id="GAH47003.1"/>
    </source>
</evidence>